<evidence type="ECO:0000313" key="2">
    <source>
        <dbReference type="Proteomes" id="UP000772618"/>
    </source>
</evidence>
<accession>A0ABS5VQL4</accession>
<dbReference type="NCBIfam" id="TIGR04183">
    <property type="entry name" value="Por_Secre_tail"/>
    <property type="match status" value="1"/>
</dbReference>
<dbReference type="Proteomes" id="UP000772618">
    <property type="component" value="Unassembled WGS sequence"/>
</dbReference>
<gene>
    <name evidence="1" type="ORF">KK060_03370</name>
</gene>
<reference evidence="1 2" key="1">
    <citation type="submission" date="2021-05" db="EMBL/GenBank/DDBJ databases">
        <title>A Polyphasic approach of four new species of the genus Ohtaekwangia: Ohtaekwangia histidinii sp. nov., Ohtaekwangia cretensis sp. nov., Ohtaekwangia indiensis sp. nov., Ohtaekwangia reichenbachii sp. nov. from diverse environment.</title>
        <authorList>
            <person name="Octaviana S."/>
        </authorList>
    </citation>
    <scope>NUCLEOTIDE SEQUENCE [LARGE SCALE GENOMIC DNA]</scope>
    <source>
        <strain evidence="1 2">PWU20</strain>
    </source>
</reference>
<organism evidence="1 2">
    <name type="scientific">Chryseosolibacter indicus</name>
    <dbReference type="NCBI Taxonomy" id="2782351"/>
    <lineage>
        <taxon>Bacteria</taxon>
        <taxon>Pseudomonadati</taxon>
        <taxon>Bacteroidota</taxon>
        <taxon>Cytophagia</taxon>
        <taxon>Cytophagales</taxon>
        <taxon>Chryseotaleaceae</taxon>
        <taxon>Chryseosolibacter</taxon>
    </lineage>
</organism>
<dbReference type="InterPro" id="IPR026444">
    <property type="entry name" value="Secre_tail"/>
</dbReference>
<dbReference type="NCBIfam" id="TIGR04534">
    <property type="entry name" value="ELWxxDGT_rpt"/>
    <property type="match status" value="3"/>
</dbReference>
<protein>
    <submittedName>
        <fullName evidence="1">T9SS type A sorting domain-containing protein</fullName>
    </submittedName>
</protein>
<name>A0ABS5VQL4_9BACT</name>
<comment type="caution">
    <text evidence="1">The sequence shown here is derived from an EMBL/GenBank/DDBJ whole genome shotgun (WGS) entry which is preliminary data.</text>
</comment>
<dbReference type="RefSeq" id="WP_254152136.1">
    <property type="nucleotide sequence ID" value="NZ_JAHESD010000004.1"/>
</dbReference>
<evidence type="ECO:0000313" key="1">
    <source>
        <dbReference type="EMBL" id="MBT1702301.1"/>
    </source>
</evidence>
<dbReference type="InterPro" id="IPR030916">
    <property type="entry name" value="ELWxxDGT_rpt"/>
</dbReference>
<keyword evidence="2" id="KW-1185">Reference proteome</keyword>
<proteinExistence type="predicted"/>
<dbReference type="EMBL" id="JAHESD010000004">
    <property type="protein sequence ID" value="MBT1702301.1"/>
    <property type="molecule type" value="Genomic_DNA"/>
</dbReference>
<sequence>MRKNVPSHFLNVLTTLDVFARVSALCFAFLSVMFSAHGQPILLGDFNEQKNQAYNEFSQLYTTNTNAYYVSDEKELWTSFLNEQNYDESIKLGEFISVTELEVVGNTVYFVADDGQAGAELWKTNGAVSSTVRVKDIRRGNVGSNPEQLTNVNGVLYFVANNGVDGKEVWKSNGTDSGTTLVKDVFAKGGSSNPAFLTNVNGTLFFAANDGTNGYELWKSNGTTAGTVLVKDIRTGSKVSSAPQSLISVNGIVYFTASESTTGRELYKSDGSAAGTVLVKDIYAGAASSGISNMTAVNNTLFFTASDGITGQELWKSDGTSAGTVLVKDMTPGKPGSHGEQDFTHQMANFTNINGTLFYTAYQYNDYYVWKSDGTTAGTIPLFIAHGPGIGQPRPDFTLLDGYIYYFNTERGYEYQYHLYRMNTDGSNGQQYIFELYNDTYGYYYPDMNVVGNSLYFYGQIAFGGIELLRYQAGMEYPESVNDPFAASESGNPHAFGEFLGKTYFINQVTYYQGAESIFFTDGTPSGTHEALYFDYYIGEIKTTNTHIYGSGKEWLDIRRTDGTSTLDIIQDYYKEPAVNLTNLNNNIHYSNASGELWKIDGVTTQVALLKDFQSIHSLAVAGQVIVAHVTENNVEEIWRTNGQPDGTYKIKTIRSGAGVKLRYQPLPTATINGVHFFIANNGVNGNEVWRTQGATANTYMVADLNTTDPVADNLEYDISTLGVLRDSLYISAIGNDGQWALYKTRGASGSGVQRVTKINRIKQMINAGDKLYLLVASADNTASELWVTDGTGIGTTFLKTLPNTGYLYDQQLGNVTYFIPNVYNERNIWRTDGTVCGTYPFDTGLQPISQLGSAGTKLVFGGYTLEYGTEPYALDISSIPQPPCDEELQMASGFVQSAIVGGHEDQLITYPNPFVHQFNFRVNGKENEEAQVDVFTPTGARFDNILNLKCNTDYSIGERWPTGMYILKVKTSEKMLTQKLVKQR</sequence>